<feature type="compositionally biased region" description="Acidic residues" evidence="1">
    <location>
        <begin position="139"/>
        <end position="149"/>
    </location>
</feature>
<dbReference type="RefSeq" id="WP_032420996.1">
    <property type="nucleotide sequence ID" value="NZ_CP145157.1"/>
</dbReference>
<proteinExistence type="predicted"/>
<evidence type="ECO:0000313" key="3">
    <source>
        <dbReference type="Proteomes" id="UP001350972"/>
    </source>
</evidence>
<gene>
    <name evidence="2" type="ORF">LM286_27795</name>
</gene>
<accession>A0ABZ2E571</accession>
<dbReference type="Proteomes" id="UP001350972">
    <property type="component" value="Plasmid pCAV1921-95"/>
</dbReference>
<protein>
    <submittedName>
        <fullName evidence="2">Uncharacterized protein</fullName>
    </submittedName>
</protein>
<feature type="region of interest" description="Disordered" evidence="1">
    <location>
        <begin position="125"/>
        <end position="149"/>
    </location>
</feature>
<keyword evidence="2" id="KW-0614">Plasmid</keyword>
<sequence>MSDVTMKEIDDALDRAQALKGIAEEFISIADAINNAERIRLEDVRGIDIDSKRWVPLEDYPLGEEVLRVKGDMPGLETAIQSLEDLANAKNPDADVIEEFKDAMEDLDTIEDTLQDVGAEEVIKISQASDDNDLYHEQDDAEYSDEEDE</sequence>
<reference evidence="2 3" key="1">
    <citation type="submission" date="2024-02" db="EMBL/GenBank/DDBJ databases">
        <title>Tn5403 promotes plasmid rearrangements and degradation of the Klebsiella pneumoniae carbapenemase (KPC) transposon Tn4401.</title>
        <authorList>
            <person name="Sheppard A.E."/>
            <person name="Barry K.E."/>
            <person name="Parikh H.I."/>
            <person name="Vegesana K."/>
            <person name="Sebra R."/>
            <person name="George S."/>
            <person name="Sanderson N.D."/>
            <person name="Stoesser N."/>
            <person name="Eyre D.W."/>
            <person name="Crook D.W."/>
            <person name="Walker A.S."/>
            <person name="Mathers A.J."/>
        </authorList>
    </citation>
    <scope>NUCLEOTIDE SEQUENCE [LARGE SCALE GENOMIC DNA]</scope>
    <source>
        <strain evidence="2 3">CAV1921</strain>
        <plasmid evidence="2 3">pCAV1921-95</plasmid>
    </source>
</reference>
<evidence type="ECO:0000313" key="2">
    <source>
        <dbReference type="EMBL" id="WWC14733.1"/>
    </source>
</evidence>
<geneLocation type="plasmid" evidence="2 3">
    <name>pCAV1921-95</name>
</geneLocation>
<evidence type="ECO:0000256" key="1">
    <source>
        <dbReference type="SAM" id="MobiDB-lite"/>
    </source>
</evidence>
<keyword evidence="3" id="KW-1185">Reference proteome</keyword>
<name>A0ABZ2E571_RAOOR</name>
<organism evidence="2 3">
    <name type="scientific">Raoultella ornithinolytica</name>
    <name type="common">Klebsiella ornithinolytica</name>
    <dbReference type="NCBI Taxonomy" id="54291"/>
    <lineage>
        <taxon>Bacteria</taxon>
        <taxon>Pseudomonadati</taxon>
        <taxon>Pseudomonadota</taxon>
        <taxon>Gammaproteobacteria</taxon>
        <taxon>Enterobacterales</taxon>
        <taxon>Enterobacteriaceae</taxon>
        <taxon>Klebsiella/Raoultella group</taxon>
        <taxon>Raoultella</taxon>
    </lineage>
</organism>
<dbReference type="EMBL" id="CP145165">
    <property type="protein sequence ID" value="WWC14733.1"/>
    <property type="molecule type" value="Genomic_DNA"/>
</dbReference>